<feature type="domain" description="Acylphosphatase-like" evidence="8">
    <location>
        <begin position="29"/>
        <end position="115"/>
    </location>
</feature>
<organism evidence="9 10">
    <name type="scientific">Brachybacterium sacelli</name>
    <dbReference type="NCBI Taxonomy" id="173364"/>
    <lineage>
        <taxon>Bacteria</taxon>
        <taxon>Bacillati</taxon>
        <taxon>Actinomycetota</taxon>
        <taxon>Actinomycetes</taxon>
        <taxon>Micrococcales</taxon>
        <taxon>Dermabacteraceae</taxon>
        <taxon>Brachybacterium</taxon>
    </lineage>
</organism>
<dbReference type="InterPro" id="IPR001792">
    <property type="entry name" value="Acylphosphatase-like_dom"/>
</dbReference>
<feature type="compositionally biased region" description="Low complexity" evidence="7">
    <location>
        <begin position="16"/>
        <end position="25"/>
    </location>
</feature>
<dbReference type="EMBL" id="JAGIOD010000002">
    <property type="protein sequence ID" value="MBP2383418.1"/>
    <property type="molecule type" value="Genomic_DNA"/>
</dbReference>
<protein>
    <recommendedName>
        <fullName evidence="3 5">acylphosphatase</fullName>
        <ecNumber evidence="2 5">3.6.1.7</ecNumber>
    </recommendedName>
</protein>
<feature type="active site" evidence="5">
    <location>
        <position position="44"/>
    </location>
</feature>
<dbReference type="PANTHER" id="PTHR47268">
    <property type="entry name" value="ACYLPHOSPHATASE"/>
    <property type="match status" value="1"/>
</dbReference>
<evidence type="ECO:0000256" key="1">
    <source>
        <dbReference type="ARBA" id="ARBA00005614"/>
    </source>
</evidence>
<feature type="region of interest" description="Disordered" evidence="7">
    <location>
        <begin position="90"/>
        <end position="115"/>
    </location>
</feature>
<dbReference type="InterPro" id="IPR036046">
    <property type="entry name" value="Acylphosphatase-like_dom_sf"/>
</dbReference>
<evidence type="ECO:0000256" key="4">
    <source>
        <dbReference type="ARBA" id="ARBA00047645"/>
    </source>
</evidence>
<evidence type="ECO:0000313" key="10">
    <source>
        <dbReference type="Proteomes" id="UP001519290"/>
    </source>
</evidence>
<evidence type="ECO:0000256" key="7">
    <source>
        <dbReference type="SAM" id="MobiDB-lite"/>
    </source>
</evidence>
<evidence type="ECO:0000313" key="9">
    <source>
        <dbReference type="EMBL" id="MBP2383418.1"/>
    </source>
</evidence>
<dbReference type="GO" id="GO:0003998">
    <property type="term" value="F:acylphosphatase activity"/>
    <property type="evidence" value="ECO:0007669"/>
    <property type="project" value="UniProtKB-EC"/>
</dbReference>
<dbReference type="Pfam" id="PF00708">
    <property type="entry name" value="Acylphosphatase"/>
    <property type="match status" value="1"/>
</dbReference>
<dbReference type="Gene3D" id="3.30.70.100">
    <property type="match status" value="1"/>
</dbReference>
<reference evidence="9 10" key="1">
    <citation type="submission" date="2021-03" db="EMBL/GenBank/DDBJ databases">
        <title>Sequencing the genomes of 1000 actinobacteria strains.</title>
        <authorList>
            <person name="Klenk H.-P."/>
        </authorList>
    </citation>
    <scope>NUCLEOTIDE SEQUENCE [LARGE SCALE GENOMIC DNA]</scope>
    <source>
        <strain evidence="9 10">DSM 14566</strain>
    </source>
</reference>
<accession>A0ABS4X4U7</accession>
<feature type="region of interest" description="Disordered" evidence="7">
    <location>
        <begin position="1"/>
        <end position="25"/>
    </location>
</feature>
<dbReference type="EC" id="3.6.1.7" evidence="2 5"/>
<evidence type="ECO:0000256" key="2">
    <source>
        <dbReference type="ARBA" id="ARBA00012150"/>
    </source>
</evidence>
<comment type="caution">
    <text evidence="9">The sequence shown here is derived from an EMBL/GenBank/DDBJ whole genome shotgun (WGS) entry which is preliminary data.</text>
</comment>
<evidence type="ECO:0000259" key="8">
    <source>
        <dbReference type="PROSITE" id="PS51160"/>
    </source>
</evidence>
<dbReference type="PANTHER" id="PTHR47268:SF4">
    <property type="entry name" value="ACYLPHOSPHATASE"/>
    <property type="match status" value="1"/>
</dbReference>
<evidence type="ECO:0000256" key="3">
    <source>
        <dbReference type="ARBA" id="ARBA00015991"/>
    </source>
</evidence>
<dbReference type="Proteomes" id="UP001519290">
    <property type="component" value="Unassembled WGS sequence"/>
</dbReference>
<evidence type="ECO:0000256" key="6">
    <source>
        <dbReference type="RuleBase" id="RU004168"/>
    </source>
</evidence>
<comment type="catalytic activity">
    <reaction evidence="4 5">
        <text>an acyl phosphate + H2O = a carboxylate + phosphate + H(+)</text>
        <dbReference type="Rhea" id="RHEA:14965"/>
        <dbReference type="ChEBI" id="CHEBI:15377"/>
        <dbReference type="ChEBI" id="CHEBI:15378"/>
        <dbReference type="ChEBI" id="CHEBI:29067"/>
        <dbReference type="ChEBI" id="CHEBI:43474"/>
        <dbReference type="ChEBI" id="CHEBI:59918"/>
        <dbReference type="EC" id="3.6.1.7"/>
    </reaction>
</comment>
<dbReference type="InterPro" id="IPR020456">
    <property type="entry name" value="Acylphosphatase"/>
</dbReference>
<evidence type="ECO:0000256" key="5">
    <source>
        <dbReference type="PROSITE-ProRule" id="PRU00520"/>
    </source>
</evidence>
<dbReference type="RefSeq" id="WP_209904161.1">
    <property type="nucleotide sequence ID" value="NZ_BAAAJW010000012.1"/>
</dbReference>
<dbReference type="SUPFAM" id="SSF54975">
    <property type="entry name" value="Acylphosphatase/BLUF domain-like"/>
    <property type="match status" value="1"/>
</dbReference>
<keyword evidence="10" id="KW-1185">Reference proteome</keyword>
<gene>
    <name evidence="9" type="ORF">JOF43_003407</name>
</gene>
<feature type="compositionally biased region" description="Basic and acidic residues" evidence="7">
    <location>
        <begin position="100"/>
        <end position="115"/>
    </location>
</feature>
<proteinExistence type="inferred from homology"/>
<comment type="similarity">
    <text evidence="1 6">Belongs to the acylphosphatase family.</text>
</comment>
<dbReference type="PROSITE" id="PS51160">
    <property type="entry name" value="ACYLPHOSPHATASE_3"/>
    <property type="match status" value="1"/>
</dbReference>
<sequence length="115" mass="12212">MTTDHGSPDEIDPGDGADSGPADAVDTVRRIVRVRGQVQGVGYRMSASSEATRLGVTGTVRNLWDGSVEADVEGTADAVEEMLRWLRQGPPGAQVSGIDTRSESPRRAETFRVTG</sequence>
<keyword evidence="5 9" id="KW-0378">Hydrolase</keyword>
<name>A0ABS4X4U7_9MICO</name>
<feature type="active site" evidence="5">
    <location>
        <position position="62"/>
    </location>
</feature>